<dbReference type="Gene3D" id="1.20.1740.10">
    <property type="entry name" value="Amino acid/polyamine transporter I"/>
    <property type="match status" value="1"/>
</dbReference>
<keyword evidence="5 8" id="KW-0812">Transmembrane</keyword>
<reference evidence="10" key="1">
    <citation type="submission" date="2016-05" db="EMBL/GenBank/DDBJ databases">
        <title>Paenibacillus oryzae. sp. nov., isolated from the rice root.</title>
        <authorList>
            <person name="Zhang J."/>
            <person name="Zhang X."/>
        </authorList>
    </citation>
    <scope>NUCLEOTIDE SEQUENCE [LARGE SCALE GENOMIC DNA]</scope>
    <source>
        <strain evidence="10">KCTC13222</strain>
    </source>
</reference>
<protein>
    <submittedName>
        <fullName evidence="9">Uncharacterized protein</fullName>
    </submittedName>
</protein>
<dbReference type="Proteomes" id="UP000093309">
    <property type="component" value="Unassembled WGS sequence"/>
</dbReference>
<feature type="transmembrane region" description="Helical" evidence="8">
    <location>
        <begin position="306"/>
        <end position="325"/>
    </location>
</feature>
<evidence type="ECO:0000256" key="8">
    <source>
        <dbReference type="SAM" id="Phobius"/>
    </source>
</evidence>
<dbReference type="AlphaFoldDB" id="A0A1C0ZZS2"/>
<feature type="transmembrane region" description="Helical" evidence="8">
    <location>
        <begin position="215"/>
        <end position="235"/>
    </location>
</feature>
<dbReference type="Pfam" id="PF03845">
    <property type="entry name" value="Spore_permease"/>
    <property type="match status" value="1"/>
</dbReference>
<dbReference type="PANTHER" id="PTHR34975:SF2">
    <property type="entry name" value="SPORE GERMINATION PROTEIN A2"/>
    <property type="match status" value="1"/>
</dbReference>
<evidence type="ECO:0000313" key="9">
    <source>
        <dbReference type="EMBL" id="OCT13632.1"/>
    </source>
</evidence>
<evidence type="ECO:0000256" key="1">
    <source>
        <dbReference type="ARBA" id="ARBA00004141"/>
    </source>
</evidence>
<dbReference type="PANTHER" id="PTHR34975">
    <property type="entry name" value="SPORE GERMINATION PROTEIN A2"/>
    <property type="match status" value="1"/>
</dbReference>
<comment type="similarity">
    <text evidence="2">Belongs to the amino acid-polyamine-organocation (APC) superfamily. Spore germination protein (SGP) (TC 2.A.3.9) family.</text>
</comment>
<dbReference type="EMBL" id="LYPC01000022">
    <property type="protein sequence ID" value="OCT13632.1"/>
    <property type="molecule type" value="Genomic_DNA"/>
</dbReference>
<comment type="caution">
    <text evidence="9">The sequence shown here is derived from an EMBL/GenBank/DDBJ whole genome shotgun (WGS) entry which is preliminary data.</text>
</comment>
<evidence type="ECO:0000256" key="4">
    <source>
        <dbReference type="ARBA" id="ARBA00022544"/>
    </source>
</evidence>
<dbReference type="OrthoDB" id="2446105at2"/>
<feature type="transmembrane region" description="Helical" evidence="8">
    <location>
        <begin position="184"/>
        <end position="203"/>
    </location>
</feature>
<keyword evidence="7 8" id="KW-0472">Membrane</keyword>
<feature type="transmembrane region" description="Helical" evidence="8">
    <location>
        <begin position="271"/>
        <end position="299"/>
    </location>
</feature>
<name>A0A1C0ZZS2_9BACL</name>
<sequence length="367" mass="41145">MTKGALRIGPIQLYCILTQAQIGSAVISIAGDINEESGGSAWISCLAGGVINCLFVYLVCLLASKAPNSNVFHMLMQRLGGVFGRLLLASLACFYAIIAYVILLNWLYTTHLWAYERTPRTVLLLIFISVCIYLILKPVTVYARFAVLTTCFVPVLVIFTAYSYKDWSMENLLPLIDRGPLNMFKGSIIVLWALAGIEFMLILPRYVNHMDAKKVLRIALYSNGTTMLFYSFSVFSSTALLGPDMISNIREPLLYQMKAISFNIIERMDLIIISLWILFVVMSFCSYFILFVSSLAAILKKKEETPLWLTIGCGSLFFIAGIWSWSASQLDLLHHYFDFWVGVVSFICIAGLLLILKMRGTKGAEQS</sequence>
<organism evidence="9 10">
    <name type="scientific">Paenibacillus pectinilyticus</name>
    <dbReference type="NCBI Taxonomy" id="512399"/>
    <lineage>
        <taxon>Bacteria</taxon>
        <taxon>Bacillati</taxon>
        <taxon>Bacillota</taxon>
        <taxon>Bacilli</taxon>
        <taxon>Bacillales</taxon>
        <taxon>Paenibacillaceae</taxon>
        <taxon>Paenibacillus</taxon>
    </lineage>
</organism>
<keyword evidence="4" id="KW-0309">Germination</keyword>
<gene>
    <name evidence="9" type="ORF">A8709_18760</name>
</gene>
<dbReference type="GO" id="GO:0016020">
    <property type="term" value="C:membrane"/>
    <property type="evidence" value="ECO:0007669"/>
    <property type="project" value="UniProtKB-SubCell"/>
</dbReference>
<keyword evidence="3" id="KW-0813">Transport</keyword>
<accession>A0A1C0ZZS2</accession>
<evidence type="ECO:0000256" key="7">
    <source>
        <dbReference type="ARBA" id="ARBA00023136"/>
    </source>
</evidence>
<keyword evidence="10" id="KW-1185">Reference proteome</keyword>
<evidence type="ECO:0000256" key="6">
    <source>
        <dbReference type="ARBA" id="ARBA00022989"/>
    </source>
</evidence>
<keyword evidence="6 8" id="KW-1133">Transmembrane helix</keyword>
<feature type="transmembrane region" description="Helical" evidence="8">
    <location>
        <begin position="120"/>
        <end position="136"/>
    </location>
</feature>
<feature type="transmembrane region" description="Helical" evidence="8">
    <location>
        <begin position="41"/>
        <end position="64"/>
    </location>
</feature>
<feature type="transmembrane region" description="Helical" evidence="8">
    <location>
        <begin position="337"/>
        <end position="356"/>
    </location>
</feature>
<dbReference type="GO" id="GO:0009847">
    <property type="term" value="P:spore germination"/>
    <property type="evidence" value="ECO:0007669"/>
    <property type="project" value="InterPro"/>
</dbReference>
<proteinExistence type="inferred from homology"/>
<feature type="transmembrane region" description="Helical" evidence="8">
    <location>
        <begin position="143"/>
        <end position="164"/>
    </location>
</feature>
<dbReference type="STRING" id="512399.A8709_18760"/>
<comment type="subcellular location">
    <subcellularLocation>
        <location evidence="1">Membrane</location>
        <topology evidence="1">Multi-pass membrane protein</topology>
    </subcellularLocation>
</comment>
<feature type="transmembrane region" description="Helical" evidence="8">
    <location>
        <begin position="85"/>
        <end position="108"/>
    </location>
</feature>
<dbReference type="NCBIfam" id="TIGR00912">
    <property type="entry name" value="2A0309"/>
    <property type="match status" value="1"/>
</dbReference>
<evidence type="ECO:0000256" key="5">
    <source>
        <dbReference type="ARBA" id="ARBA00022692"/>
    </source>
</evidence>
<dbReference type="InterPro" id="IPR004761">
    <property type="entry name" value="Spore_GerAB"/>
</dbReference>
<evidence type="ECO:0000256" key="2">
    <source>
        <dbReference type="ARBA" id="ARBA00007998"/>
    </source>
</evidence>
<evidence type="ECO:0000313" key="10">
    <source>
        <dbReference type="Proteomes" id="UP000093309"/>
    </source>
</evidence>
<dbReference type="RefSeq" id="WP_065853693.1">
    <property type="nucleotide sequence ID" value="NZ_LYPC01000022.1"/>
</dbReference>
<evidence type="ECO:0000256" key="3">
    <source>
        <dbReference type="ARBA" id="ARBA00022448"/>
    </source>
</evidence>